<evidence type="ECO:0000256" key="7">
    <source>
        <dbReference type="ARBA" id="ARBA00023065"/>
    </source>
</evidence>
<evidence type="ECO:0000256" key="6">
    <source>
        <dbReference type="ARBA" id="ARBA00022989"/>
    </source>
</evidence>
<reference evidence="12" key="1">
    <citation type="journal article" date="2023" name="Plant Biotechnol. J.">
        <title>Chromosome-level wild Hevea brasiliensis genome provides new tools for genomic-assisted breeding and valuable loci to elevate rubber yield.</title>
        <authorList>
            <person name="Cheng H."/>
            <person name="Song X."/>
            <person name="Hu Y."/>
            <person name="Wu T."/>
            <person name="Yang Q."/>
            <person name="An Z."/>
            <person name="Feng S."/>
            <person name="Deng Z."/>
            <person name="Wu W."/>
            <person name="Zeng X."/>
            <person name="Tu M."/>
            <person name="Wang X."/>
            <person name="Huang H."/>
        </authorList>
    </citation>
    <scope>NUCLEOTIDE SEQUENCE</scope>
    <source>
        <strain evidence="12">MT/VB/25A 57/8</strain>
    </source>
</reference>
<keyword evidence="4 9" id="KW-0812">Transmembrane</keyword>
<feature type="transmembrane region" description="Helical" evidence="9">
    <location>
        <begin position="514"/>
        <end position="534"/>
    </location>
</feature>
<evidence type="ECO:0000256" key="10">
    <source>
        <dbReference type="SAM" id="SignalP"/>
    </source>
</evidence>
<keyword evidence="13" id="KW-1185">Reference proteome</keyword>
<comment type="caution">
    <text evidence="12">The sequence shown here is derived from an EMBL/GenBank/DDBJ whole genome shotgun (WGS) entry which is preliminary data.</text>
</comment>
<evidence type="ECO:0000313" key="12">
    <source>
        <dbReference type="EMBL" id="KAJ9182959.1"/>
    </source>
</evidence>
<dbReference type="Gene3D" id="1.10.238.10">
    <property type="entry name" value="EF-hand"/>
    <property type="match status" value="1"/>
</dbReference>
<feature type="signal peptide" evidence="10">
    <location>
        <begin position="1"/>
        <end position="23"/>
    </location>
</feature>
<feature type="transmembrane region" description="Helical" evidence="9">
    <location>
        <begin position="47"/>
        <end position="70"/>
    </location>
</feature>
<feature type="transmembrane region" description="Helical" evidence="9">
    <location>
        <begin position="218"/>
        <end position="237"/>
    </location>
</feature>
<dbReference type="InterPro" id="IPR018247">
    <property type="entry name" value="EF_Hand_1_Ca_BS"/>
</dbReference>
<evidence type="ECO:0000256" key="1">
    <source>
        <dbReference type="ARBA" id="ARBA00004127"/>
    </source>
</evidence>
<keyword evidence="2" id="KW-0813">Transport</keyword>
<sequence length="553" mass="60936">MPSHIQNLTLLSILLLLITTVHSQSVPSNLSSNGNWTCTKCCEQAYGFMPCSTSAVGNFVLIIGYGYLFFLASKSLTKGCEILNRILGPGIVGGLLLPQLGELSDAMLVLASGLVGNTTTAERQVSVGMGLLAGSSVTLLTVVWGSCIVAGKCNIGETDSIAIDQNDTKGFNLFGSGVSTDVWTRYSAMIMVASIIPLIVAQLPQISHSNTIRHIAELLELTLSLLMLISYSFYQVFRPKVQKRRLAYAKHKHVMSGILKHLRQRALGRFLSDDGQPNEDVMGKLFHVIDENHDGRLSASELKALILGIRFEEIDFDRDDAVEKIMKDFDTINPDNYIDCREFVHGISKWIEEAKRSTGPCSRPFTYIENFHWVSSTETKRKHALLGPQEKGEVDNSDENVEDVEHPRRDTIKAVVLLFVGAIIAAGFADPLVNAIDSFSSATHVLSFFVSFIALPLATNLGDAVAAIRCASHRKMRDASLTFSEMYGKITVKNLLCLTVFLALVYFRGLTWNFSSEVLIIFIVCIVMGAFASFRTTFPLWTTSWLTSSTHSQ</sequence>
<name>A0ABQ9MRN1_HEVBR</name>
<feature type="chain" id="PRO_5045634209" description="EF-hand domain-containing protein" evidence="10">
    <location>
        <begin position="24"/>
        <end position="553"/>
    </location>
</feature>
<feature type="transmembrane region" description="Helical" evidence="9">
    <location>
        <begin position="414"/>
        <end position="433"/>
    </location>
</feature>
<keyword evidence="7" id="KW-0406">Ion transport</keyword>
<evidence type="ECO:0000256" key="8">
    <source>
        <dbReference type="ARBA" id="ARBA00023136"/>
    </source>
</evidence>
<dbReference type="PROSITE" id="PS00018">
    <property type="entry name" value="EF_HAND_1"/>
    <property type="match status" value="1"/>
</dbReference>
<evidence type="ECO:0000256" key="9">
    <source>
        <dbReference type="SAM" id="Phobius"/>
    </source>
</evidence>
<feature type="transmembrane region" description="Helical" evidence="9">
    <location>
        <begin position="445"/>
        <end position="469"/>
    </location>
</feature>
<keyword evidence="3" id="KW-0050">Antiport</keyword>
<keyword evidence="5" id="KW-0106">Calcium</keyword>
<feature type="transmembrane region" description="Helical" evidence="9">
    <location>
        <begin position="490"/>
        <end position="508"/>
    </location>
</feature>
<dbReference type="PANTHER" id="PTHR31503">
    <property type="entry name" value="VACUOLAR CALCIUM ION TRANSPORTER"/>
    <property type="match status" value="1"/>
</dbReference>
<keyword evidence="6 9" id="KW-1133">Transmembrane helix</keyword>
<evidence type="ECO:0000256" key="4">
    <source>
        <dbReference type="ARBA" id="ARBA00022692"/>
    </source>
</evidence>
<gene>
    <name evidence="12" type="ORF">P3X46_006887</name>
</gene>
<feature type="transmembrane region" description="Helical" evidence="9">
    <location>
        <begin position="186"/>
        <end position="206"/>
    </location>
</feature>
<evidence type="ECO:0000259" key="11">
    <source>
        <dbReference type="PROSITE" id="PS50222"/>
    </source>
</evidence>
<evidence type="ECO:0000256" key="3">
    <source>
        <dbReference type="ARBA" id="ARBA00022449"/>
    </source>
</evidence>
<dbReference type="Proteomes" id="UP001174677">
    <property type="component" value="Chromosome 4"/>
</dbReference>
<feature type="domain" description="EF-hand" evidence="11">
    <location>
        <begin position="277"/>
        <end position="312"/>
    </location>
</feature>
<evidence type="ECO:0000256" key="2">
    <source>
        <dbReference type="ARBA" id="ARBA00022448"/>
    </source>
</evidence>
<dbReference type="PANTHER" id="PTHR31503:SF36">
    <property type="entry name" value="SODIUM_CALCIUM EXCHANGER MEMBRANE REGION DOMAIN-CONTAINING PROTEIN"/>
    <property type="match status" value="1"/>
</dbReference>
<dbReference type="InterPro" id="IPR004713">
    <property type="entry name" value="CaH_exchang"/>
</dbReference>
<evidence type="ECO:0000313" key="13">
    <source>
        <dbReference type="Proteomes" id="UP001174677"/>
    </source>
</evidence>
<organism evidence="12 13">
    <name type="scientific">Hevea brasiliensis</name>
    <name type="common">Para rubber tree</name>
    <name type="synonym">Siphonia brasiliensis</name>
    <dbReference type="NCBI Taxonomy" id="3981"/>
    <lineage>
        <taxon>Eukaryota</taxon>
        <taxon>Viridiplantae</taxon>
        <taxon>Streptophyta</taxon>
        <taxon>Embryophyta</taxon>
        <taxon>Tracheophyta</taxon>
        <taxon>Spermatophyta</taxon>
        <taxon>Magnoliopsida</taxon>
        <taxon>eudicotyledons</taxon>
        <taxon>Gunneridae</taxon>
        <taxon>Pentapetalae</taxon>
        <taxon>rosids</taxon>
        <taxon>fabids</taxon>
        <taxon>Malpighiales</taxon>
        <taxon>Euphorbiaceae</taxon>
        <taxon>Crotonoideae</taxon>
        <taxon>Micrandreae</taxon>
        <taxon>Hevea</taxon>
    </lineage>
</organism>
<dbReference type="PROSITE" id="PS50222">
    <property type="entry name" value="EF_HAND_2"/>
    <property type="match status" value="1"/>
</dbReference>
<dbReference type="InterPro" id="IPR004837">
    <property type="entry name" value="NaCa_Exmemb"/>
</dbReference>
<dbReference type="Pfam" id="PF13499">
    <property type="entry name" value="EF-hand_7"/>
    <property type="match status" value="1"/>
</dbReference>
<proteinExistence type="predicted"/>
<dbReference type="InterPro" id="IPR002048">
    <property type="entry name" value="EF_hand_dom"/>
</dbReference>
<dbReference type="Pfam" id="PF01699">
    <property type="entry name" value="Na_Ca_ex"/>
    <property type="match status" value="1"/>
</dbReference>
<dbReference type="SUPFAM" id="SSF47473">
    <property type="entry name" value="EF-hand"/>
    <property type="match status" value="1"/>
</dbReference>
<dbReference type="InterPro" id="IPR011992">
    <property type="entry name" value="EF-hand-dom_pair"/>
</dbReference>
<keyword evidence="8 9" id="KW-0472">Membrane</keyword>
<evidence type="ECO:0000256" key="5">
    <source>
        <dbReference type="ARBA" id="ARBA00022837"/>
    </source>
</evidence>
<comment type="subcellular location">
    <subcellularLocation>
        <location evidence="1">Endomembrane system</location>
        <topology evidence="1">Multi-pass membrane protein</topology>
    </subcellularLocation>
</comment>
<accession>A0ABQ9MRN1</accession>
<protein>
    <recommendedName>
        <fullName evidence="11">EF-hand domain-containing protein</fullName>
    </recommendedName>
</protein>
<dbReference type="EMBL" id="JARPOI010000004">
    <property type="protein sequence ID" value="KAJ9182959.1"/>
    <property type="molecule type" value="Genomic_DNA"/>
</dbReference>
<keyword evidence="10" id="KW-0732">Signal</keyword>